<name>A0A4V2JYZ9_9APHY</name>
<keyword evidence="4" id="KW-0539">Nucleus</keyword>
<evidence type="ECO:0000256" key="3">
    <source>
        <dbReference type="ARBA" id="ARBA00023125"/>
    </source>
</evidence>
<evidence type="ECO:0000256" key="4">
    <source>
        <dbReference type="ARBA" id="ARBA00023242"/>
    </source>
</evidence>
<dbReference type="InterPro" id="IPR018607">
    <property type="entry name" value="Ctf8"/>
</dbReference>
<proteinExistence type="inferred from homology"/>
<comment type="similarity">
    <text evidence="6">Belongs to the CTF8 family.</text>
</comment>
<gene>
    <name evidence="7" type="ORF">BD311DRAFT_675497</name>
</gene>
<evidence type="ECO:0000256" key="1">
    <source>
        <dbReference type="ARBA" id="ARBA00004123"/>
    </source>
</evidence>
<dbReference type="OrthoDB" id="121932at2759"/>
<evidence type="ECO:0000313" key="7">
    <source>
        <dbReference type="EMBL" id="TBU22673.1"/>
    </source>
</evidence>
<evidence type="ECO:0000256" key="5">
    <source>
        <dbReference type="ARBA" id="ARBA00023306"/>
    </source>
</evidence>
<dbReference type="GO" id="GO:0031390">
    <property type="term" value="C:Ctf18 RFC-like complex"/>
    <property type="evidence" value="ECO:0007669"/>
    <property type="project" value="InterPro"/>
</dbReference>
<keyword evidence="2" id="KW-0235">DNA replication</keyword>
<keyword evidence="3" id="KW-0238">DNA-binding</keyword>
<dbReference type="PANTHER" id="PTHR28605">
    <property type="entry name" value="CTF8, CHROMOSOME TRANSMISSION FIDELITY FACTOR 8 HOMOLOG (S. CEREVISIAE)"/>
    <property type="match status" value="1"/>
</dbReference>
<accession>A0A4V2JYZ9</accession>
<dbReference type="PANTHER" id="PTHR28605:SF1">
    <property type="entry name" value="CHROMOSOME TRANSMISSION FIDELITY FACTOR 8"/>
    <property type="match status" value="1"/>
</dbReference>
<dbReference type="GO" id="GO:0003677">
    <property type="term" value="F:DNA binding"/>
    <property type="evidence" value="ECO:0007669"/>
    <property type="project" value="UniProtKB-KW"/>
</dbReference>
<dbReference type="GO" id="GO:0007064">
    <property type="term" value="P:mitotic sister chromatid cohesion"/>
    <property type="evidence" value="ECO:0007669"/>
    <property type="project" value="InterPro"/>
</dbReference>
<dbReference type="EMBL" id="ML143531">
    <property type="protein sequence ID" value="TBU22673.1"/>
    <property type="molecule type" value="Genomic_DNA"/>
</dbReference>
<organism evidence="7">
    <name type="scientific">Dichomitus squalens</name>
    <dbReference type="NCBI Taxonomy" id="114155"/>
    <lineage>
        <taxon>Eukaryota</taxon>
        <taxon>Fungi</taxon>
        <taxon>Dikarya</taxon>
        <taxon>Basidiomycota</taxon>
        <taxon>Agaricomycotina</taxon>
        <taxon>Agaricomycetes</taxon>
        <taxon>Polyporales</taxon>
        <taxon>Polyporaceae</taxon>
        <taxon>Dichomitus</taxon>
    </lineage>
</organism>
<reference evidence="7" key="1">
    <citation type="submission" date="2019-01" db="EMBL/GenBank/DDBJ databases">
        <title>Draft genome sequences of three monokaryotic isolates of the white-rot basidiomycete fungus Dichomitus squalens.</title>
        <authorList>
            <consortium name="DOE Joint Genome Institute"/>
            <person name="Lopez S.C."/>
            <person name="Andreopoulos B."/>
            <person name="Pangilinan J."/>
            <person name="Lipzen A."/>
            <person name="Riley R."/>
            <person name="Ahrendt S."/>
            <person name="Ng V."/>
            <person name="Barry K."/>
            <person name="Daum C."/>
            <person name="Grigoriev I.V."/>
            <person name="Hilden K.S."/>
            <person name="Makela M.R."/>
            <person name="de Vries R.P."/>
        </authorList>
    </citation>
    <scope>NUCLEOTIDE SEQUENCE [LARGE SCALE GENOMIC DNA]</scope>
    <source>
        <strain evidence="7">OM18370.1</strain>
    </source>
</reference>
<dbReference type="Proteomes" id="UP000292957">
    <property type="component" value="Unassembled WGS sequence"/>
</dbReference>
<sequence length="155" mass="16754">MLIPINIDLPGPSTPRRPNLPPQLIQFGTDELILIELQGSLEVEGNRDGQLVGKLRVDAVTKPTLVIGHHLLEGKMVSLNKPLAVLLRHDARASHDGADEDASMDMDGPLKGGEAKSWDMIAIVKRKMVFSKRPMPIASSTKGITAPLSRIGSKP</sequence>
<protein>
    <submittedName>
        <fullName evidence="7">Ctf8-domain-containing protein</fullName>
    </submittedName>
</protein>
<evidence type="ECO:0000256" key="6">
    <source>
        <dbReference type="ARBA" id="ARBA00038447"/>
    </source>
</evidence>
<evidence type="ECO:0000256" key="2">
    <source>
        <dbReference type="ARBA" id="ARBA00022705"/>
    </source>
</evidence>
<dbReference type="AlphaFoldDB" id="A0A4V2JYZ9"/>
<comment type="subcellular location">
    <subcellularLocation>
        <location evidence="1">Nucleus</location>
    </subcellularLocation>
</comment>
<keyword evidence="5" id="KW-0131">Cell cycle</keyword>
<dbReference type="Pfam" id="PF09696">
    <property type="entry name" value="Ctf8"/>
    <property type="match status" value="1"/>
</dbReference>
<dbReference type="GO" id="GO:0006260">
    <property type="term" value="P:DNA replication"/>
    <property type="evidence" value="ECO:0007669"/>
    <property type="project" value="UniProtKB-KW"/>
</dbReference>